<accession>A0A6A6KFN5</accession>
<dbReference type="AlphaFoldDB" id="A0A6A6KFN5"/>
<organism evidence="1 2">
    <name type="scientific">Hevea brasiliensis</name>
    <name type="common">Para rubber tree</name>
    <name type="synonym">Siphonia brasiliensis</name>
    <dbReference type="NCBI Taxonomy" id="3981"/>
    <lineage>
        <taxon>Eukaryota</taxon>
        <taxon>Viridiplantae</taxon>
        <taxon>Streptophyta</taxon>
        <taxon>Embryophyta</taxon>
        <taxon>Tracheophyta</taxon>
        <taxon>Spermatophyta</taxon>
        <taxon>Magnoliopsida</taxon>
        <taxon>eudicotyledons</taxon>
        <taxon>Gunneridae</taxon>
        <taxon>Pentapetalae</taxon>
        <taxon>rosids</taxon>
        <taxon>fabids</taxon>
        <taxon>Malpighiales</taxon>
        <taxon>Euphorbiaceae</taxon>
        <taxon>Crotonoideae</taxon>
        <taxon>Micrandreae</taxon>
        <taxon>Hevea</taxon>
    </lineage>
</organism>
<comment type="caution">
    <text evidence="1">The sequence shown here is derived from an EMBL/GenBank/DDBJ whole genome shotgun (WGS) entry which is preliminary data.</text>
</comment>
<evidence type="ECO:0000313" key="1">
    <source>
        <dbReference type="EMBL" id="KAF2286319.1"/>
    </source>
</evidence>
<dbReference type="Proteomes" id="UP000467840">
    <property type="component" value="Chromosome 3"/>
</dbReference>
<name>A0A6A6KFN5_HEVBR</name>
<sequence length="118" mass="12436">MSNIESTFNDETGELNYSYETTLSKGSVKGKCALLPVGTKISKSSKSTTKVLGEQSFSEVEGRGKIADDSKAVRMGCAIPSPGSSVIAGIGFMKTMGVRKSTRLGRQDVTGLRDAVPL</sequence>
<gene>
    <name evidence="1" type="ORF">GH714_013823</name>
</gene>
<proteinExistence type="predicted"/>
<protein>
    <submittedName>
        <fullName evidence="1">Uncharacterized protein</fullName>
    </submittedName>
</protein>
<dbReference type="EMBL" id="JAAGAX010000017">
    <property type="protein sequence ID" value="KAF2286319.1"/>
    <property type="molecule type" value="Genomic_DNA"/>
</dbReference>
<reference evidence="1 2" key="1">
    <citation type="journal article" date="2020" name="Mol. Plant">
        <title>The Chromosome-Based Rubber Tree Genome Provides New Insights into Spurge Genome Evolution and Rubber Biosynthesis.</title>
        <authorList>
            <person name="Liu J."/>
            <person name="Shi C."/>
            <person name="Shi C.C."/>
            <person name="Li W."/>
            <person name="Zhang Q.J."/>
            <person name="Zhang Y."/>
            <person name="Li K."/>
            <person name="Lu H.F."/>
            <person name="Shi C."/>
            <person name="Zhu S.T."/>
            <person name="Xiao Z.Y."/>
            <person name="Nan H."/>
            <person name="Yue Y."/>
            <person name="Zhu X.G."/>
            <person name="Wu Y."/>
            <person name="Hong X.N."/>
            <person name="Fan G.Y."/>
            <person name="Tong Y."/>
            <person name="Zhang D."/>
            <person name="Mao C.L."/>
            <person name="Liu Y.L."/>
            <person name="Hao S.J."/>
            <person name="Liu W.Q."/>
            <person name="Lv M.Q."/>
            <person name="Zhang H.B."/>
            <person name="Liu Y."/>
            <person name="Hu-Tang G.R."/>
            <person name="Wang J.P."/>
            <person name="Wang J.H."/>
            <person name="Sun Y.H."/>
            <person name="Ni S.B."/>
            <person name="Chen W.B."/>
            <person name="Zhang X.C."/>
            <person name="Jiao Y.N."/>
            <person name="Eichler E.E."/>
            <person name="Li G.H."/>
            <person name="Liu X."/>
            <person name="Gao L.Z."/>
        </authorList>
    </citation>
    <scope>NUCLEOTIDE SEQUENCE [LARGE SCALE GENOMIC DNA]</scope>
    <source>
        <strain evidence="2">cv. GT1</strain>
        <tissue evidence="1">Leaf</tissue>
    </source>
</reference>
<evidence type="ECO:0000313" key="2">
    <source>
        <dbReference type="Proteomes" id="UP000467840"/>
    </source>
</evidence>
<keyword evidence="2" id="KW-1185">Reference proteome</keyword>